<organism evidence="1">
    <name type="scientific">Rhizophora mucronata</name>
    <name type="common">Asiatic mangrove</name>
    <dbReference type="NCBI Taxonomy" id="61149"/>
    <lineage>
        <taxon>Eukaryota</taxon>
        <taxon>Viridiplantae</taxon>
        <taxon>Streptophyta</taxon>
        <taxon>Embryophyta</taxon>
        <taxon>Tracheophyta</taxon>
        <taxon>Spermatophyta</taxon>
        <taxon>Magnoliopsida</taxon>
        <taxon>eudicotyledons</taxon>
        <taxon>Gunneridae</taxon>
        <taxon>Pentapetalae</taxon>
        <taxon>rosids</taxon>
        <taxon>fabids</taxon>
        <taxon>Malpighiales</taxon>
        <taxon>Rhizophoraceae</taxon>
        <taxon>Rhizophora</taxon>
    </lineage>
</organism>
<protein>
    <submittedName>
        <fullName evidence="1">Uncharacterized protein</fullName>
    </submittedName>
</protein>
<dbReference type="EMBL" id="GGEC01088171">
    <property type="protein sequence ID" value="MBX68655.1"/>
    <property type="molecule type" value="Transcribed_RNA"/>
</dbReference>
<sequence length="24" mass="2775">MRKMRANKRLVGYKALANTGMDHI</sequence>
<name>A0A2P2QP07_RHIMU</name>
<proteinExistence type="predicted"/>
<reference evidence="1" key="1">
    <citation type="submission" date="2018-02" db="EMBL/GenBank/DDBJ databases">
        <title>Rhizophora mucronata_Transcriptome.</title>
        <authorList>
            <person name="Meera S.P."/>
            <person name="Sreeshan A."/>
            <person name="Augustine A."/>
        </authorList>
    </citation>
    <scope>NUCLEOTIDE SEQUENCE</scope>
    <source>
        <tissue evidence="1">Leaf</tissue>
    </source>
</reference>
<dbReference type="AlphaFoldDB" id="A0A2P2QP07"/>
<accession>A0A2P2QP07</accession>
<evidence type="ECO:0000313" key="1">
    <source>
        <dbReference type="EMBL" id="MBX68655.1"/>
    </source>
</evidence>